<sequence>MGGLAFANLSTGSGEPVDTPRMSPDLYKAISAQCQAKLETLFERIVIPRDAPAKANYGDIDFLVGAARQPVATSELWVATKKALEADLYLPRGESSSYAVPHPEIPGAHVQVDVELSPGDGTPDGAELFEWTRFMKGDSDLLQIIGISHRSLGLICNDQGLNIRVEEMEPYNKKKALLFLTRDPNKTMEFYGLDVAKFWAGFTDENDLFDWASSGRFFSHVIFERRVEKSNDRSRQAKRPMYQRFVKEYMLEHPEKGDTNTWTRQQVLQEALTVFDKQMEYDSMMEGHRVKEAEEKLWKDIRAAVPVQSNSLALIMKGLRRWVDFEEEHPRITPEPNLGEPLIWSNFVSADNRDGVLEWVEENWEEVKALEKARTSAAKKAGKTTSSDPTLFVRLS</sequence>
<dbReference type="AlphaFoldDB" id="A0A6A5SKM6"/>
<dbReference type="OrthoDB" id="4708870at2759"/>
<dbReference type="Proteomes" id="UP000800038">
    <property type="component" value="Unassembled WGS sequence"/>
</dbReference>
<reference evidence="1" key="1">
    <citation type="journal article" date="2020" name="Stud. Mycol.">
        <title>101 Dothideomycetes genomes: a test case for predicting lifestyles and emergence of pathogens.</title>
        <authorList>
            <person name="Haridas S."/>
            <person name="Albert R."/>
            <person name="Binder M."/>
            <person name="Bloem J."/>
            <person name="Labutti K."/>
            <person name="Salamov A."/>
            <person name="Andreopoulos B."/>
            <person name="Baker S."/>
            <person name="Barry K."/>
            <person name="Bills G."/>
            <person name="Bluhm B."/>
            <person name="Cannon C."/>
            <person name="Castanera R."/>
            <person name="Culley D."/>
            <person name="Daum C."/>
            <person name="Ezra D."/>
            <person name="Gonzalez J."/>
            <person name="Henrissat B."/>
            <person name="Kuo A."/>
            <person name="Liang C."/>
            <person name="Lipzen A."/>
            <person name="Lutzoni F."/>
            <person name="Magnuson J."/>
            <person name="Mondo S."/>
            <person name="Nolan M."/>
            <person name="Ohm R."/>
            <person name="Pangilinan J."/>
            <person name="Park H.-J."/>
            <person name="Ramirez L."/>
            <person name="Alfaro M."/>
            <person name="Sun H."/>
            <person name="Tritt A."/>
            <person name="Yoshinaga Y."/>
            <person name="Zwiers L.-H."/>
            <person name="Turgeon B."/>
            <person name="Goodwin S."/>
            <person name="Spatafora J."/>
            <person name="Crous P."/>
            <person name="Grigoriev I."/>
        </authorList>
    </citation>
    <scope>NUCLEOTIDE SEQUENCE</scope>
    <source>
        <strain evidence="1">CBS 161.51</strain>
    </source>
</reference>
<organism evidence="1 2">
    <name type="scientific">Clathrospora elynae</name>
    <dbReference type="NCBI Taxonomy" id="706981"/>
    <lineage>
        <taxon>Eukaryota</taxon>
        <taxon>Fungi</taxon>
        <taxon>Dikarya</taxon>
        <taxon>Ascomycota</taxon>
        <taxon>Pezizomycotina</taxon>
        <taxon>Dothideomycetes</taxon>
        <taxon>Pleosporomycetidae</taxon>
        <taxon>Pleosporales</taxon>
        <taxon>Diademaceae</taxon>
        <taxon>Clathrospora</taxon>
    </lineage>
</organism>
<accession>A0A6A5SKM6</accession>
<dbReference type="EMBL" id="ML976051">
    <property type="protein sequence ID" value="KAF1941171.1"/>
    <property type="molecule type" value="Genomic_DNA"/>
</dbReference>
<proteinExistence type="predicted"/>
<gene>
    <name evidence="1" type="ORF">EJ02DRAFT_455359</name>
</gene>
<evidence type="ECO:0000313" key="1">
    <source>
        <dbReference type="EMBL" id="KAF1941171.1"/>
    </source>
</evidence>
<keyword evidence="2" id="KW-1185">Reference proteome</keyword>
<protein>
    <submittedName>
        <fullName evidence="1">Uncharacterized protein</fullName>
    </submittedName>
</protein>
<name>A0A6A5SKM6_9PLEO</name>
<evidence type="ECO:0000313" key="2">
    <source>
        <dbReference type="Proteomes" id="UP000800038"/>
    </source>
</evidence>